<dbReference type="SMART" id="SM00855">
    <property type="entry name" value="PGAM"/>
    <property type="match status" value="1"/>
</dbReference>
<dbReference type="RefSeq" id="WP_269954922.1">
    <property type="nucleotide sequence ID" value="NZ_JAKMUV010000005.1"/>
</dbReference>
<feature type="region of interest" description="Disordered" evidence="2">
    <location>
        <begin position="169"/>
        <end position="213"/>
    </location>
</feature>
<dbReference type="GeneID" id="301813108"/>
<keyword evidence="5" id="KW-1185">Reference proteome</keyword>
<dbReference type="InterPro" id="IPR050275">
    <property type="entry name" value="PGM_Phosphatase"/>
</dbReference>
<accession>A0A9X3M9C8</accession>
<dbReference type="PANTHER" id="PTHR48100">
    <property type="entry name" value="BROAD-SPECIFICITY PHOSPHATASE YOR283W-RELATED"/>
    <property type="match status" value="1"/>
</dbReference>
<feature type="region of interest" description="Disordered" evidence="2">
    <location>
        <begin position="292"/>
        <end position="315"/>
    </location>
</feature>
<dbReference type="PROSITE" id="PS50879">
    <property type="entry name" value="RNASE_H_1"/>
    <property type="match status" value="1"/>
</dbReference>
<feature type="domain" description="RNase H type-1" evidence="3">
    <location>
        <begin position="1"/>
        <end position="137"/>
    </location>
</feature>
<feature type="binding site" evidence="1">
    <location>
        <position position="277"/>
    </location>
    <ligand>
        <name>substrate</name>
    </ligand>
</feature>
<dbReference type="PANTHER" id="PTHR48100:SF1">
    <property type="entry name" value="HISTIDINE PHOSPHATASE FAMILY PROTEIN-RELATED"/>
    <property type="match status" value="1"/>
</dbReference>
<dbReference type="EMBL" id="JAKMUV010000005">
    <property type="protein sequence ID" value="MCZ9305098.1"/>
    <property type="molecule type" value="Genomic_DNA"/>
</dbReference>
<comment type="caution">
    <text evidence="4">The sequence shown here is derived from an EMBL/GenBank/DDBJ whole genome shotgun (WGS) entry which is preliminary data.</text>
</comment>
<dbReference type="GO" id="GO:0016791">
    <property type="term" value="F:phosphatase activity"/>
    <property type="evidence" value="ECO:0007669"/>
    <property type="project" value="TreeGrafter"/>
</dbReference>
<dbReference type="AlphaFoldDB" id="A0A9X3M9C8"/>
<evidence type="ECO:0000313" key="5">
    <source>
        <dbReference type="Proteomes" id="UP001146505"/>
    </source>
</evidence>
<name>A0A9X3M9C8_9CORY</name>
<feature type="compositionally biased region" description="Low complexity" evidence="2">
    <location>
        <begin position="300"/>
        <end position="312"/>
    </location>
</feature>
<dbReference type="CDD" id="cd07067">
    <property type="entry name" value="HP_PGM_like"/>
    <property type="match status" value="1"/>
</dbReference>
<dbReference type="NCBIfam" id="NF005567">
    <property type="entry name" value="PRK07238.1"/>
    <property type="match status" value="1"/>
</dbReference>
<dbReference type="InterPro" id="IPR013078">
    <property type="entry name" value="His_Pase_superF_clade-1"/>
</dbReference>
<evidence type="ECO:0000259" key="3">
    <source>
        <dbReference type="PROSITE" id="PS50879"/>
    </source>
</evidence>
<dbReference type="InterPro" id="IPR012337">
    <property type="entry name" value="RNaseH-like_sf"/>
</dbReference>
<dbReference type="GO" id="GO:0003676">
    <property type="term" value="F:nucleic acid binding"/>
    <property type="evidence" value="ECO:0007669"/>
    <property type="project" value="InterPro"/>
</dbReference>
<protein>
    <submittedName>
        <fullName evidence="4">Bifunctional RNase H/acid phosphatase</fullName>
    </submittedName>
</protein>
<dbReference type="GO" id="GO:0004523">
    <property type="term" value="F:RNA-DNA hybrid ribonuclease activity"/>
    <property type="evidence" value="ECO:0007669"/>
    <property type="project" value="InterPro"/>
</dbReference>
<dbReference type="Pfam" id="PF00300">
    <property type="entry name" value="His_Phos_1"/>
    <property type="match status" value="2"/>
</dbReference>
<dbReference type="GO" id="GO:0005737">
    <property type="term" value="C:cytoplasm"/>
    <property type="evidence" value="ECO:0007669"/>
    <property type="project" value="TreeGrafter"/>
</dbReference>
<dbReference type="Gene3D" id="3.30.420.10">
    <property type="entry name" value="Ribonuclease H-like superfamily/Ribonuclease H"/>
    <property type="match status" value="1"/>
</dbReference>
<proteinExistence type="predicted"/>
<evidence type="ECO:0000256" key="2">
    <source>
        <dbReference type="SAM" id="MobiDB-lite"/>
    </source>
</evidence>
<organism evidence="4 5">
    <name type="scientific">Corynebacterium macclintockiae</name>
    <dbReference type="NCBI Taxonomy" id="2913501"/>
    <lineage>
        <taxon>Bacteria</taxon>
        <taxon>Bacillati</taxon>
        <taxon>Actinomycetota</taxon>
        <taxon>Actinomycetes</taxon>
        <taxon>Mycobacteriales</taxon>
        <taxon>Corynebacteriaceae</taxon>
        <taxon>Corynebacterium</taxon>
    </lineage>
</organism>
<evidence type="ECO:0000313" key="4">
    <source>
        <dbReference type="EMBL" id="MCZ9305098.1"/>
    </source>
</evidence>
<sequence length="463" mass="48544">MRLDVECDGGSRGNPGIAGCGSSVLDGDQEVAARWEFIAKATNNVAEYQGLINALELAIEVAKMRGAAPSELEIQVRMDSKLVVEQMSGRWKIKHPDMKPLAARVKELEATLAAVTYNWVPRAQNKRADELANRAMDDKVGGRWFDDALSFQPAADSASAGAGAGAESAEVATAQATPAVPAQTAPAAPKGTAPAPAQEAASSPEWHPGGKPTRLWVLRHGQTEMSVQRQFSGLSDPELTAHGQEQAKRAAAYVAGQLAGSSGSAGAVAIYSSPLKRTRQTAEAVAEALANAGGAGGSSDAGNATGTAGGAADKSRVHTTEALIEMNFGDWEGRTFAEVMDEFPLEHDACLWDSSAAPSGGESPDDVLARVRPFFRDVARNHPGEDVVLVSHVTPIKSILRHALCASGAIYRTLHLDLAGLSVIEIFGADGAVRGGEVGVQNKDSAVVRRVNDTHFLDTETVR</sequence>
<feature type="compositionally biased region" description="Low complexity" evidence="2">
    <location>
        <begin position="169"/>
        <end position="205"/>
    </location>
</feature>
<dbReference type="Pfam" id="PF13456">
    <property type="entry name" value="RVT_3"/>
    <property type="match status" value="1"/>
</dbReference>
<dbReference type="CDD" id="cd09279">
    <property type="entry name" value="RNase_HI_like"/>
    <property type="match status" value="1"/>
</dbReference>
<evidence type="ECO:0000256" key="1">
    <source>
        <dbReference type="PIRSR" id="PIRSR613078-2"/>
    </source>
</evidence>
<dbReference type="SUPFAM" id="SSF53098">
    <property type="entry name" value="Ribonuclease H-like"/>
    <property type="match status" value="1"/>
</dbReference>
<dbReference type="InterPro" id="IPR036397">
    <property type="entry name" value="RNaseH_sf"/>
</dbReference>
<dbReference type="Proteomes" id="UP001146505">
    <property type="component" value="Unassembled WGS sequence"/>
</dbReference>
<dbReference type="Gene3D" id="3.40.50.1240">
    <property type="entry name" value="Phosphoglycerate mutase-like"/>
    <property type="match status" value="1"/>
</dbReference>
<dbReference type="InterPro" id="IPR029033">
    <property type="entry name" value="His_PPase_superfam"/>
</dbReference>
<dbReference type="InterPro" id="IPR002156">
    <property type="entry name" value="RNaseH_domain"/>
</dbReference>
<reference evidence="4" key="1">
    <citation type="submission" date="2022-02" db="EMBL/GenBank/DDBJ databases">
        <title>Corynebacterium sp. from urogenital microbiome.</title>
        <authorList>
            <person name="Cappelli E.A."/>
            <person name="Ribeiro T.G."/>
            <person name="Peixe L."/>
        </authorList>
    </citation>
    <scope>NUCLEOTIDE SEQUENCE</scope>
    <source>
        <strain evidence="4">C9Ua_112</strain>
    </source>
</reference>
<dbReference type="SUPFAM" id="SSF53254">
    <property type="entry name" value="Phosphoglycerate mutase-like"/>
    <property type="match status" value="1"/>
</dbReference>
<gene>
    <name evidence="4" type="ORF">L8U58_06065</name>
</gene>